<organism evidence="2 3">
    <name type="scientific">Aureimonas jatrophae</name>
    <dbReference type="NCBI Taxonomy" id="1166073"/>
    <lineage>
        <taxon>Bacteria</taxon>
        <taxon>Pseudomonadati</taxon>
        <taxon>Pseudomonadota</taxon>
        <taxon>Alphaproteobacteria</taxon>
        <taxon>Hyphomicrobiales</taxon>
        <taxon>Aurantimonadaceae</taxon>
        <taxon>Aureimonas</taxon>
    </lineage>
</organism>
<dbReference type="EMBL" id="FNIT01000013">
    <property type="protein sequence ID" value="SDO78866.1"/>
    <property type="molecule type" value="Genomic_DNA"/>
</dbReference>
<accession>A0A1H0MF38</accession>
<evidence type="ECO:0000256" key="1">
    <source>
        <dbReference type="SAM" id="SignalP"/>
    </source>
</evidence>
<dbReference type="Proteomes" id="UP000198793">
    <property type="component" value="Unassembled WGS sequence"/>
</dbReference>
<evidence type="ECO:0000313" key="2">
    <source>
        <dbReference type="EMBL" id="SDO78866.1"/>
    </source>
</evidence>
<dbReference type="InterPro" id="IPR029058">
    <property type="entry name" value="AB_hydrolase_fold"/>
</dbReference>
<proteinExistence type="predicted"/>
<gene>
    <name evidence="2" type="ORF">SAMN05192530_11379</name>
</gene>
<feature type="signal peptide" evidence="1">
    <location>
        <begin position="1"/>
        <end position="21"/>
    </location>
</feature>
<keyword evidence="1" id="KW-0732">Signal</keyword>
<evidence type="ECO:0000313" key="3">
    <source>
        <dbReference type="Proteomes" id="UP000198793"/>
    </source>
</evidence>
<name>A0A1H0MF38_9HYPH</name>
<dbReference type="OrthoDB" id="9807541at2"/>
<sequence>MFERFAVAALAAALMATPAAAQTKIPPFKDELFRYPELTAARDNGAFLDVPYDEVRDIDRRDEIPERRVTRAYVDLAVGRAQDEALSTPDGEAWVSSVGRTRDAELIVVFMHGRNGDRRLGMNDWTFGGNFNRLKNLVVRANGLYVTVDGGALGPSDAERFAAAVTFIADRSPRSRLVLACGSMGGHLCWQALLRPSLAKRVSGVVLLGANSRVGDLDPVLAARGGTPLPLLLGQGARDKVYPLAVQHAFYDAVRRRAAYPIRFVAFDGGNHGTPIRMIDWRDTLNWLLQQR</sequence>
<dbReference type="Gene3D" id="3.40.50.1820">
    <property type="entry name" value="alpha/beta hydrolase"/>
    <property type="match status" value="1"/>
</dbReference>
<protein>
    <recommendedName>
        <fullName evidence="4">Alpha/beta hydrolase family protein</fullName>
    </recommendedName>
</protein>
<feature type="chain" id="PRO_5011546794" description="Alpha/beta hydrolase family protein" evidence="1">
    <location>
        <begin position="22"/>
        <end position="292"/>
    </location>
</feature>
<reference evidence="2 3" key="1">
    <citation type="submission" date="2016-10" db="EMBL/GenBank/DDBJ databases">
        <authorList>
            <person name="de Groot N.N."/>
        </authorList>
    </citation>
    <scope>NUCLEOTIDE SEQUENCE [LARGE SCALE GENOMIC DNA]</scope>
    <source>
        <strain evidence="3">L7-484,KACC 16230,DSM 25025</strain>
    </source>
</reference>
<keyword evidence="3" id="KW-1185">Reference proteome</keyword>
<evidence type="ECO:0008006" key="4">
    <source>
        <dbReference type="Google" id="ProtNLM"/>
    </source>
</evidence>
<dbReference type="STRING" id="1166073.SAMN05192530_11379"/>
<dbReference type="SUPFAM" id="SSF53474">
    <property type="entry name" value="alpha/beta-Hydrolases"/>
    <property type="match status" value="1"/>
</dbReference>
<dbReference type="AlphaFoldDB" id="A0A1H0MF38"/>